<dbReference type="CDD" id="cd05233">
    <property type="entry name" value="SDR_c"/>
    <property type="match status" value="1"/>
</dbReference>
<evidence type="ECO:0000313" key="4">
    <source>
        <dbReference type="Proteomes" id="UP000259273"/>
    </source>
</evidence>
<evidence type="ECO:0000256" key="2">
    <source>
        <dbReference type="ARBA" id="ARBA00023002"/>
    </source>
</evidence>
<protein>
    <submittedName>
        <fullName evidence="3">NAD(P)-dependent oxidoreductase</fullName>
    </submittedName>
</protein>
<dbReference type="PANTHER" id="PTHR24321">
    <property type="entry name" value="DEHYDROGENASES, SHORT CHAIN"/>
    <property type="match status" value="1"/>
</dbReference>
<dbReference type="PANTHER" id="PTHR24321:SF8">
    <property type="entry name" value="ESTRADIOL 17-BETA-DEHYDROGENASE 8-RELATED"/>
    <property type="match status" value="1"/>
</dbReference>
<dbReference type="Gene3D" id="3.40.50.720">
    <property type="entry name" value="NAD(P)-binding Rossmann-like Domain"/>
    <property type="match status" value="1"/>
</dbReference>
<dbReference type="Pfam" id="PF13561">
    <property type="entry name" value="adh_short_C2"/>
    <property type="match status" value="1"/>
</dbReference>
<accession>A0A3C1KJP0</accession>
<dbReference type="PRINTS" id="PR00080">
    <property type="entry name" value="SDRFAMILY"/>
</dbReference>
<dbReference type="InterPro" id="IPR020904">
    <property type="entry name" value="Sc_DH/Rdtase_CS"/>
</dbReference>
<dbReference type="PROSITE" id="PS00061">
    <property type="entry name" value="ADH_SHORT"/>
    <property type="match status" value="1"/>
</dbReference>
<sequence length="252" mass="25811">MTAVHYEDMRNKVALVTGAASGIGEACARQFAAQGCRLLLMDRDEERLHGLSQALGAIAAPGSVTDEATVSAAVDSCLRHFGGLDYAVNSAGVAGAPAAIAETTLDAWQEVININLTGVFLCLKHQLRVMQAAGSGAIVNIASGAGVIATPHLSPYCASKHGVLGLTRTAAMELATGGVRINAVLPGSTQTPMLEASLQQGPQLEKMILASIPCGRMGSAEEIAAAALWLCSSQASYVNGHSLVVDGGTLCR</sequence>
<dbReference type="FunFam" id="3.40.50.720:FF:000084">
    <property type="entry name" value="Short-chain dehydrogenase reductase"/>
    <property type="match status" value="1"/>
</dbReference>
<dbReference type="GO" id="GO:0016491">
    <property type="term" value="F:oxidoreductase activity"/>
    <property type="evidence" value="ECO:0007669"/>
    <property type="project" value="UniProtKB-KW"/>
</dbReference>
<reference evidence="3 4" key="1">
    <citation type="journal article" date="2018" name="Nat. Biotechnol.">
        <title>A standardized bacterial taxonomy based on genome phylogeny substantially revises the tree of life.</title>
        <authorList>
            <person name="Parks D.H."/>
            <person name="Chuvochina M."/>
            <person name="Waite D.W."/>
            <person name="Rinke C."/>
            <person name="Skarshewski A."/>
            <person name="Chaumeil P.A."/>
            <person name="Hugenholtz P."/>
        </authorList>
    </citation>
    <scope>NUCLEOTIDE SEQUENCE [LARGE SCALE GENOMIC DNA]</scope>
    <source>
        <strain evidence="3">UBA9158</strain>
    </source>
</reference>
<dbReference type="InterPro" id="IPR036291">
    <property type="entry name" value="NAD(P)-bd_dom_sf"/>
</dbReference>
<dbReference type="PRINTS" id="PR00081">
    <property type="entry name" value="GDHRDH"/>
</dbReference>
<evidence type="ECO:0000313" key="3">
    <source>
        <dbReference type="EMBL" id="HAN26949.1"/>
    </source>
</evidence>
<keyword evidence="2" id="KW-0560">Oxidoreductase</keyword>
<dbReference type="STRING" id="1121937.GCA_000423125_00096"/>
<gene>
    <name evidence="3" type="ORF">DCP75_04370</name>
</gene>
<dbReference type="AlphaFoldDB" id="A0A3C1KJP0"/>
<proteinExistence type="inferred from homology"/>
<evidence type="ECO:0000256" key="1">
    <source>
        <dbReference type="ARBA" id="ARBA00006484"/>
    </source>
</evidence>
<dbReference type="Proteomes" id="UP000259273">
    <property type="component" value="Unassembled WGS sequence"/>
</dbReference>
<organism evidence="3 4">
    <name type="scientific">Haliea salexigens</name>
    <dbReference type="NCBI Taxonomy" id="287487"/>
    <lineage>
        <taxon>Bacteria</taxon>
        <taxon>Pseudomonadati</taxon>
        <taxon>Pseudomonadota</taxon>
        <taxon>Gammaproteobacteria</taxon>
        <taxon>Cellvibrionales</taxon>
        <taxon>Halieaceae</taxon>
        <taxon>Haliea</taxon>
    </lineage>
</organism>
<name>A0A3C1KJP0_9GAMM</name>
<comment type="caution">
    <text evidence="3">The sequence shown here is derived from an EMBL/GenBank/DDBJ whole genome shotgun (WGS) entry which is preliminary data.</text>
</comment>
<dbReference type="NCBIfam" id="NF005559">
    <property type="entry name" value="PRK07231.1"/>
    <property type="match status" value="1"/>
</dbReference>
<dbReference type="EMBL" id="DMND01000067">
    <property type="protein sequence ID" value="HAN26949.1"/>
    <property type="molecule type" value="Genomic_DNA"/>
</dbReference>
<dbReference type="InterPro" id="IPR002347">
    <property type="entry name" value="SDR_fam"/>
</dbReference>
<comment type="similarity">
    <text evidence="1">Belongs to the short-chain dehydrogenases/reductases (SDR) family.</text>
</comment>
<dbReference type="SUPFAM" id="SSF51735">
    <property type="entry name" value="NAD(P)-binding Rossmann-fold domains"/>
    <property type="match status" value="1"/>
</dbReference>